<dbReference type="Proteomes" id="UP000807159">
    <property type="component" value="Chromosome 6"/>
</dbReference>
<dbReference type="GO" id="GO:0005634">
    <property type="term" value="C:nucleus"/>
    <property type="evidence" value="ECO:0007669"/>
    <property type="project" value="UniProtKB-SubCell"/>
</dbReference>
<keyword evidence="2" id="KW-0805">Transcription regulation</keyword>
<dbReference type="PANTHER" id="PTHR31194">
    <property type="entry name" value="SHN SHINE , DNA BINDING / TRANSCRIPTION FACTOR"/>
    <property type="match status" value="1"/>
</dbReference>
<dbReference type="InterPro" id="IPR001471">
    <property type="entry name" value="AP2/ERF_dom"/>
</dbReference>
<keyword evidence="3" id="KW-0238">DNA-binding</keyword>
<accession>A0A8T2YGG8</accession>
<dbReference type="PROSITE" id="PS51032">
    <property type="entry name" value="AP2_ERF"/>
    <property type="match status" value="1"/>
</dbReference>
<evidence type="ECO:0000256" key="5">
    <source>
        <dbReference type="ARBA" id="ARBA00023242"/>
    </source>
</evidence>
<keyword evidence="9" id="KW-1185">Reference proteome</keyword>
<dbReference type="InterPro" id="IPR036955">
    <property type="entry name" value="AP2/ERF_dom_sf"/>
</dbReference>
<evidence type="ECO:0000256" key="1">
    <source>
        <dbReference type="ARBA" id="ARBA00004123"/>
    </source>
</evidence>
<dbReference type="GO" id="GO:0003700">
    <property type="term" value="F:DNA-binding transcription factor activity"/>
    <property type="evidence" value="ECO:0007669"/>
    <property type="project" value="InterPro"/>
</dbReference>
<dbReference type="Gene3D" id="3.30.730.10">
    <property type="entry name" value="AP2/ERF domain"/>
    <property type="match status" value="1"/>
</dbReference>
<organism evidence="8 9">
    <name type="scientific">Populus deltoides</name>
    <name type="common">Eastern poplar</name>
    <name type="synonym">Eastern cottonwood</name>
    <dbReference type="NCBI Taxonomy" id="3696"/>
    <lineage>
        <taxon>Eukaryota</taxon>
        <taxon>Viridiplantae</taxon>
        <taxon>Streptophyta</taxon>
        <taxon>Embryophyta</taxon>
        <taxon>Tracheophyta</taxon>
        <taxon>Spermatophyta</taxon>
        <taxon>Magnoliopsida</taxon>
        <taxon>eudicotyledons</taxon>
        <taxon>Gunneridae</taxon>
        <taxon>Pentapetalae</taxon>
        <taxon>rosids</taxon>
        <taxon>fabids</taxon>
        <taxon>Malpighiales</taxon>
        <taxon>Salicaceae</taxon>
        <taxon>Saliceae</taxon>
        <taxon>Populus</taxon>
    </lineage>
</organism>
<sequence>MARPQQRYRGVRQRHWGSWVSEIRHPLLKTRIWLGTFETAEDAARAYDEAARLMCGPRARTNFPYNPNASQSASSKLLSATLTAKLHRCYMASLQVTKKTSLHEQKQQQQKAPPSLANTPTNGIVIKSEELDALLPEKSPLQVQEAEANWVYKKVQVDNNNQQFIKPLEDHHIEQMIEELLDYGSIEFFSGVTTQ</sequence>
<proteinExistence type="predicted"/>
<protein>
    <recommendedName>
        <fullName evidence="7">AP2/ERF domain-containing protein</fullName>
    </recommendedName>
</protein>
<evidence type="ECO:0000256" key="2">
    <source>
        <dbReference type="ARBA" id="ARBA00023015"/>
    </source>
</evidence>
<evidence type="ECO:0000313" key="8">
    <source>
        <dbReference type="EMBL" id="KAH8504132.1"/>
    </source>
</evidence>
<dbReference type="Pfam" id="PF00847">
    <property type="entry name" value="AP2"/>
    <property type="match status" value="1"/>
</dbReference>
<comment type="caution">
    <text evidence="8">The sequence shown here is derived from an EMBL/GenBank/DDBJ whole genome shotgun (WGS) entry which is preliminary data.</text>
</comment>
<dbReference type="InterPro" id="IPR016177">
    <property type="entry name" value="DNA-bd_dom_sf"/>
</dbReference>
<dbReference type="AlphaFoldDB" id="A0A8T2YGG8"/>
<dbReference type="SUPFAM" id="SSF54171">
    <property type="entry name" value="DNA-binding domain"/>
    <property type="match status" value="1"/>
</dbReference>
<dbReference type="FunFam" id="3.30.730.10:FF:000001">
    <property type="entry name" value="Ethylene-responsive transcription factor 2"/>
    <property type="match status" value="1"/>
</dbReference>
<evidence type="ECO:0000256" key="3">
    <source>
        <dbReference type="ARBA" id="ARBA00023125"/>
    </source>
</evidence>
<feature type="region of interest" description="Disordered" evidence="6">
    <location>
        <begin position="101"/>
        <end position="121"/>
    </location>
</feature>
<comment type="subcellular location">
    <subcellularLocation>
        <location evidence="1">Nucleus</location>
    </subcellularLocation>
</comment>
<dbReference type="GO" id="GO:0003677">
    <property type="term" value="F:DNA binding"/>
    <property type="evidence" value="ECO:0007669"/>
    <property type="project" value="UniProtKB-KW"/>
</dbReference>
<evidence type="ECO:0000256" key="4">
    <source>
        <dbReference type="ARBA" id="ARBA00023163"/>
    </source>
</evidence>
<dbReference type="EMBL" id="JACEGQ020000006">
    <property type="protein sequence ID" value="KAH8504132.1"/>
    <property type="molecule type" value="Genomic_DNA"/>
</dbReference>
<dbReference type="PANTHER" id="PTHR31194:SF61">
    <property type="entry name" value="ETHYLENE-RESPONSIVE TRANSCRIPTION FACTOR ERF003"/>
    <property type="match status" value="1"/>
</dbReference>
<reference evidence="8" key="1">
    <citation type="journal article" date="2021" name="J. Hered.">
        <title>Genome Assembly of Salicaceae Populus deltoides (Eastern Cottonwood) I-69 Based on Nanopore Sequencing and Hi-C Technologies.</title>
        <authorList>
            <person name="Bai S."/>
            <person name="Wu H."/>
            <person name="Zhang J."/>
            <person name="Pan Z."/>
            <person name="Zhao W."/>
            <person name="Li Z."/>
            <person name="Tong C."/>
        </authorList>
    </citation>
    <scope>NUCLEOTIDE SEQUENCE</scope>
    <source>
        <tissue evidence="8">Leaf</tissue>
    </source>
</reference>
<keyword evidence="5" id="KW-0539">Nucleus</keyword>
<dbReference type="SMART" id="SM00380">
    <property type="entry name" value="AP2"/>
    <property type="match status" value="1"/>
</dbReference>
<gene>
    <name evidence="8" type="ORF">H0E87_011694</name>
</gene>
<name>A0A8T2YGG8_POPDE</name>
<dbReference type="CDD" id="cd00018">
    <property type="entry name" value="AP2"/>
    <property type="match status" value="1"/>
</dbReference>
<evidence type="ECO:0000313" key="9">
    <source>
        <dbReference type="Proteomes" id="UP000807159"/>
    </source>
</evidence>
<dbReference type="InterPro" id="IPR050913">
    <property type="entry name" value="AP2/ERF_ERF"/>
</dbReference>
<evidence type="ECO:0000256" key="6">
    <source>
        <dbReference type="SAM" id="MobiDB-lite"/>
    </source>
</evidence>
<feature type="compositionally biased region" description="Polar residues" evidence="6">
    <location>
        <begin position="107"/>
        <end position="121"/>
    </location>
</feature>
<dbReference type="PRINTS" id="PR00367">
    <property type="entry name" value="ETHRSPELEMNT"/>
</dbReference>
<keyword evidence="4" id="KW-0804">Transcription</keyword>
<evidence type="ECO:0000259" key="7">
    <source>
        <dbReference type="PROSITE" id="PS51032"/>
    </source>
</evidence>
<feature type="domain" description="AP2/ERF" evidence="7">
    <location>
        <begin position="7"/>
        <end position="64"/>
    </location>
</feature>